<dbReference type="Pfam" id="PF00581">
    <property type="entry name" value="Rhodanese"/>
    <property type="match status" value="1"/>
</dbReference>
<dbReference type="GO" id="GO:0004792">
    <property type="term" value="F:thiosulfate-cyanide sulfurtransferase activity"/>
    <property type="evidence" value="ECO:0007669"/>
    <property type="project" value="TreeGrafter"/>
</dbReference>
<dbReference type="Gene3D" id="3.40.250.10">
    <property type="entry name" value="Rhodanese-like domain"/>
    <property type="match status" value="1"/>
</dbReference>
<organism evidence="2 3">
    <name type="scientific">Diaphorobacter ruginosibacter</name>
    <dbReference type="NCBI Taxonomy" id="1715720"/>
    <lineage>
        <taxon>Bacteria</taxon>
        <taxon>Pseudomonadati</taxon>
        <taxon>Pseudomonadota</taxon>
        <taxon>Betaproteobacteria</taxon>
        <taxon>Burkholderiales</taxon>
        <taxon>Comamonadaceae</taxon>
        <taxon>Diaphorobacter</taxon>
    </lineage>
</organism>
<keyword evidence="3" id="KW-1185">Reference proteome</keyword>
<dbReference type="PANTHER" id="PTHR44086:SF10">
    <property type="entry name" value="THIOSULFATE SULFURTRANSFERASE_RHODANESE-LIKE DOMAIN-CONTAINING PROTEIN 3"/>
    <property type="match status" value="1"/>
</dbReference>
<protein>
    <submittedName>
        <fullName evidence="2">Rhodanese-like domain-containing protein</fullName>
    </submittedName>
</protein>
<evidence type="ECO:0000259" key="1">
    <source>
        <dbReference type="PROSITE" id="PS50206"/>
    </source>
</evidence>
<dbReference type="InterPro" id="IPR036873">
    <property type="entry name" value="Rhodanese-like_dom_sf"/>
</dbReference>
<evidence type="ECO:0000313" key="2">
    <source>
        <dbReference type="EMBL" id="QNN57819.1"/>
    </source>
</evidence>
<feature type="domain" description="Rhodanese" evidence="1">
    <location>
        <begin position="28"/>
        <end position="126"/>
    </location>
</feature>
<dbReference type="KEGG" id="drg:H9K76_02745"/>
<proteinExistence type="predicted"/>
<dbReference type="SMART" id="SM00450">
    <property type="entry name" value="RHOD"/>
    <property type="match status" value="1"/>
</dbReference>
<dbReference type="PROSITE" id="PS50206">
    <property type="entry name" value="RHODANESE_3"/>
    <property type="match status" value="1"/>
</dbReference>
<dbReference type="Proteomes" id="UP000515811">
    <property type="component" value="Chromosome"/>
</dbReference>
<name>A0A7G9RQE4_9BURK</name>
<accession>A0A7G9RQE4</accession>
<dbReference type="AlphaFoldDB" id="A0A7G9RQE4"/>
<dbReference type="InterPro" id="IPR001763">
    <property type="entry name" value="Rhodanese-like_dom"/>
</dbReference>
<dbReference type="SUPFAM" id="SSF52821">
    <property type="entry name" value="Rhodanese/Cell cycle control phosphatase"/>
    <property type="match status" value="1"/>
</dbReference>
<sequence length="139" mass="15069">MTSNAEQPQPAEGYAGNVSPQLAWHWVQAGEAILIDVRTDAEREWVGKVPGAVAVAWKQWPGMAMNAAFDEMLRAAVPQGGKAVMLCRSGVRSVAAARRAAELGIEAYNILEGFEGDPDANGQRNRVGGWRFHGLPWNQ</sequence>
<evidence type="ECO:0000313" key="3">
    <source>
        <dbReference type="Proteomes" id="UP000515811"/>
    </source>
</evidence>
<reference evidence="2 3" key="1">
    <citation type="submission" date="2020-08" db="EMBL/GenBank/DDBJ databases">
        <title>Genome sequence of Diaphorobacter ruginosibacter DSM 27467T.</title>
        <authorList>
            <person name="Hyun D.-W."/>
            <person name="Bae J.-W."/>
        </authorList>
    </citation>
    <scope>NUCLEOTIDE SEQUENCE [LARGE SCALE GENOMIC DNA]</scope>
    <source>
        <strain evidence="2 3">DSM 27467</strain>
    </source>
</reference>
<dbReference type="PANTHER" id="PTHR44086">
    <property type="entry name" value="THIOSULFATE SULFURTRANSFERASE RDL2, MITOCHONDRIAL-RELATED"/>
    <property type="match status" value="1"/>
</dbReference>
<gene>
    <name evidence="2" type="ORF">H9K76_02745</name>
</gene>
<dbReference type="EMBL" id="CP060714">
    <property type="protein sequence ID" value="QNN57819.1"/>
    <property type="molecule type" value="Genomic_DNA"/>
</dbReference>
<dbReference type="RefSeq" id="WP_187598064.1">
    <property type="nucleotide sequence ID" value="NZ_CP060714.1"/>
</dbReference>